<dbReference type="PANTHER" id="PTHR38123:SF1">
    <property type="entry name" value="HYDROPHOBIC SURFACE BINDING PROTEIN"/>
    <property type="match status" value="1"/>
</dbReference>
<evidence type="ECO:0000313" key="1">
    <source>
        <dbReference type="EMBL" id="TID26396.1"/>
    </source>
</evidence>
<dbReference type="PANTHER" id="PTHR38123">
    <property type="entry name" value="CELL WALL SERINE-THREONINE-RICH GALACTOMANNOPROTEIN MP1 (AFU_ORTHOLOGUE AFUA_4G03240)"/>
    <property type="match status" value="1"/>
</dbReference>
<dbReference type="OrthoDB" id="4841197at2759"/>
<organism evidence="1 2">
    <name type="scientific">Venturia nashicola</name>
    <dbReference type="NCBI Taxonomy" id="86259"/>
    <lineage>
        <taxon>Eukaryota</taxon>
        <taxon>Fungi</taxon>
        <taxon>Dikarya</taxon>
        <taxon>Ascomycota</taxon>
        <taxon>Pezizomycotina</taxon>
        <taxon>Dothideomycetes</taxon>
        <taxon>Pleosporomycetidae</taxon>
        <taxon>Venturiales</taxon>
        <taxon>Venturiaceae</taxon>
        <taxon>Venturia</taxon>
    </lineage>
</organism>
<protein>
    <submittedName>
        <fullName evidence="1">Uncharacterized protein</fullName>
    </submittedName>
</protein>
<dbReference type="Gene3D" id="1.20.1280.140">
    <property type="match status" value="1"/>
</dbReference>
<name>A0A4Z1PKA1_9PEZI</name>
<dbReference type="GO" id="GO:0005576">
    <property type="term" value="C:extracellular region"/>
    <property type="evidence" value="ECO:0007669"/>
    <property type="project" value="TreeGrafter"/>
</dbReference>
<dbReference type="InterPro" id="IPR021054">
    <property type="entry name" value="Cell_wall_mannoprotein_1"/>
</dbReference>
<evidence type="ECO:0000313" key="2">
    <source>
        <dbReference type="Proteomes" id="UP000298493"/>
    </source>
</evidence>
<dbReference type="Proteomes" id="UP000298493">
    <property type="component" value="Unassembled WGS sequence"/>
</dbReference>
<reference evidence="1 2" key="1">
    <citation type="submission" date="2019-04" db="EMBL/GenBank/DDBJ databases">
        <title>High contiguity whole genome sequence and gene annotation resource for two Venturia nashicola isolates.</title>
        <authorList>
            <person name="Prokchorchik M."/>
            <person name="Won K."/>
            <person name="Lee Y."/>
            <person name="Choi E.D."/>
            <person name="Segonzac C."/>
            <person name="Sohn K.H."/>
        </authorList>
    </citation>
    <scope>NUCLEOTIDE SEQUENCE [LARGE SCALE GENOMIC DNA]</scope>
    <source>
        <strain evidence="1 2">PRI2</strain>
    </source>
</reference>
<keyword evidence="2" id="KW-1185">Reference proteome</keyword>
<gene>
    <name evidence="1" type="ORF">E6O75_ATG00889</name>
</gene>
<sequence length="169" mass="18467">MSDVKKIMKNLDDLERKVTKSNKIAQKGEKMGYGDAIKLGRKSNSITSTINKGVKEYDGVEPSDADAKKILQQMTKIVELTEEQLNALVANKSRFDTLKVGGLVKKNMGKTSDASVLLERTMLEKTPTDIKPQAEALSKRREAAFKKAIDAFANASGGEDQADGEDDSD</sequence>
<accession>A0A4Z1PKA1</accession>
<comment type="caution">
    <text evidence="1">The sequence shown here is derived from an EMBL/GenBank/DDBJ whole genome shotgun (WGS) entry which is preliminary data.</text>
</comment>
<dbReference type="AlphaFoldDB" id="A0A4Z1PKA1"/>
<proteinExistence type="predicted"/>
<dbReference type="Pfam" id="PF12296">
    <property type="entry name" value="HsbA"/>
    <property type="match status" value="1"/>
</dbReference>
<dbReference type="EMBL" id="SNSC02000002">
    <property type="protein sequence ID" value="TID26396.1"/>
    <property type="molecule type" value="Genomic_DNA"/>
</dbReference>
<dbReference type="STRING" id="86259.A0A4Z1PKA1"/>